<evidence type="ECO:0000313" key="2">
    <source>
        <dbReference type="Proteomes" id="UP000756132"/>
    </source>
</evidence>
<protein>
    <submittedName>
        <fullName evidence="1">Uncharacterized protein</fullName>
    </submittedName>
</protein>
<accession>A0A9Q8URH8</accession>
<sequence>MSNPYPTDYALQDPYGNRLYDALEGFTGEAKEAEASRLRSAAATAGLPVRT</sequence>
<dbReference type="GeneID" id="71989887"/>
<dbReference type="AlphaFoldDB" id="A0A9Q8URH8"/>
<keyword evidence="2" id="KW-1185">Reference proteome</keyword>
<proteinExistence type="predicted"/>
<reference evidence="1" key="2">
    <citation type="journal article" date="2022" name="Microb. Genom.">
        <title>A chromosome-scale genome assembly of the tomato pathogen Cladosporium fulvum reveals a compartmentalized genome architecture and the presence of a dispensable chromosome.</title>
        <authorList>
            <person name="Zaccaron A.Z."/>
            <person name="Chen L.H."/>
            <person name="Samaras A."/>
            <person name="Stergiopoulos I."/>
        </authorList>
    </citation>
    <scope>NUCLEOTIDE SEQUENCE</scope>
    <source>
        <strain evidence="1">Race5_Kim</strain>
    </source>
</reference>
<dbReference type="Proteomes" id="UP000756132">
    <property type="component" value="Chromosome 7"/>
</dbReference>
<organism evidence="1 2">
    <name type="scientific">Passalora fulva</name>
    <name type="common">Tomato leaf mold</name>
    <name type="synonym">Cladosporium fulvum</name>
    <dbReference type="NCBI Taxonomy" id="5499"/>
    <lineage>
        <taxon>Eukaryota</taxon>
        <taxon>Fungi</taxon>
        <taxon>Dikarya</taxon>
        <taxon>Ascomycota</taxon>
        <taxon>Pezizomycotina</taxon>
        <taxon>Dothideomycetes</taxon>
        <taxon>Dothideomycetidae</taxon>
        <taxon>Mycosphaerellales</taxon>
        <taxon>Mycosphaerellaceae</taxon>
        <taxon>Fulvia</taxon>
    </lineage>
</organism>
<reference evidence="1" key="1">
    <citation type="submission" date="2021-12" db="EMBL/GenBank/DDBJ databases">
        <authorList>
            <person name="Zaccaron A."/>
            <person name="Stergiopoulos I."/>
        </authorList>
    </citation>
    <scope>NUCLEOTIDE SEQUENCE</scope>
    <source>
        <strain evidence="1">Race5_Kim</strain>
    </source>
</reference>
<dbReference type="KEGG" id="ffu:CLAFUR5_10009"/>
<evidence type="ECO:0000313" key="1">
    <source>
        <dbReference type="EMBL" id="UJO19824.1"/>
    </source>
</evidence>
<dbReference type="RefSeq" id="XP_047764190.1">
    <property type="nucleotide sequence ID" value="XM_047909157.1"/>
</dbReference>
<name>A0A9Q8URH8_PASFU</name>
<gene>
    <name evidence="1" type="ORF">CLAFUR5_10009</name>
</gene>
<dbReference type="EMBL" id="CP090169">
    <property type="protein sequence ID" value="UJO19824.1"/>
    <property type="molecule type" value="Genomic_DNA"/>
</dbReference>